<keyword evidence="7 11" id="KW-0963">Cytoplasm</keyword>
<evidence type="ECO:0000313" key="13">
    <source>
        <dbReference type="EMBL" id="SEC08711.1"/>
    </source>
</evidence>
<dbReference type="GO" id="GO:0005737">
    <property type="term" value="C:cytoplasm"/>
    <property type="evidence" value="ECO:0007669"/>
    <property type="project" value="UniProtKB-SubCell"/>
</dbReference>
<proteinExistence type="inferred from homology"/>
<evidence type="ECO:0000256" key="2">
    <source>
        <dbReference type="ARBA" id="ARBA00003968"/>
    </source>
</evidence>
<dbReference type="Proteomes" id="UP000199183">
    <property type="component" value="Unassembled WGS sequence"/>
</dbReference>
<dbReference type="InterPro" id="IPR000836">
    <property type="entry name" value="PRTase_dom"/>
</dbReference>
<dbReference type="SUPFAM" id="SSF53271">
    <property type="entry name" value="PRTase-like"/>
    <property type="match status" value="1"/>
</dbReference>
<dbReference type="RefSeq" id="WP_245723650.1">
    <property type="nucleotide sequence ID" value="NZ_FNRY01000001.1"/>
</dbReference>
<dbReference type="InterPro" id="IPR050054">
    <property type="entry name" value="UPRTase/APRTase"/>
</dbReference>
<keyword evidence="9 11" id="KW-0808">Transferase</keyword>
<dbReference type="HAMAP" id="MF_00004">
    <property type="entry name" value="Aden_phosphoribosyltr"/>
    <property type="match status" value="1"/>
</dbReference>
<dbReference type="STRING" id="640635.SAMN04489806_2558"/>
<dbReference type="GO" id="GO:0003999">
    <property type="term" value="F:adenine phosphoribosyltransferase activity"/>
    <property type="evidence" value="ECO:0007669"/>
    <property type="project" value="UniProtKB-UniRule"/>
</dbReference>
<dbReference type="PANTHER" id="PTHR32315">
    <property type="entry name" value="ADENINE PHOSPHORIBOSYLTRANSFERASE"/>
    <property type="match status" value="1"/>
</dbReference>
<comment type="catalytic activity">
    <reaction evidence="1 11">
        <text>AMP + diphosphate = 5-phospho-alpha-D-ribose 1-diphosphate + adenine</text>
        <dbReference type="Rhea" id="RHEA:16609"/>
        <dbReference type="ChEBI" id="CHEBI:16708"/>
        <dbReference type="ChEBI" id="CHEBI:33019"/>
        <dbReference type="ChEBI" id="CHEBI:58017"/>
        <dbReference type="ChEBI" id="CHEBI:456215"/>
        <dbReference type="EC" id="2.4.2.7"/>
    </reaction>
</comment>
<dbReference type="InterPro" id="IPR029057">
    <property type="entry name" value="PRTase-like"/>
</dbReference>
<comment type="pathway">
    <text evidence="4 11">Purine metabolism; AMP biosynthesis via salvage pathway; AMP from adenine: step 1/1.</text>
</comment>
<evidence type="ECO:0000256" key="6">
    <source>
        <dbReference type="ARBA" id="ARBA00011893"/>
    </source>
</evidence>
<organism evidence="13 14">
    <name type="scientific">Paramicrobacterium humi</name>
    <dbReference type="NCBI Taxonomy" id="640635"/>
    <lineage>
        <taxon>Bacteria</taxon>
        <taxon>Bacillati</taxon>
        <taxon>Actinomycetota</taxon>
        <taxon>Actinomycetes</taxon>
        <taxon>Micrococcales</taxon>
        <taxon>Microbacteriaceae</taxon>
        <taxon>Paramicrobacterium</taxon>
    </lineage>
</organism>
<dbReference type="GO" id="GO:0016208">
    <property type="term" value="F:AMP binding"/>
    <property type="evidence" value="ECO:0007669"/>
    <property type="project" value="TreeGrafter"/>
</dbReference>
<comment type="similarity">
    <text evidence="5 11">Belongs to the purine/pyrimidine phosphoribosyltransferase family.</text>
</comment>
<keyword evidence="10 11" id="KW-0660">Purine salvage</keyword>
<dbReference type="PANTHER" id="PTHR32315:SF3">
    <property type="entry name" value="ADENINE PHOSPHORIBOSYLTRANSFERASE"/>
    <property type="match status" value="1"/>
</dbReference>
<dbReference type="EMBL" id="FNRY01000001">
    <property type="protein sequence ID" value="SEC08711.1"/>
    <property type="molecule type" value="Genomic_DNA"/>
</dbReference>
<evidence type="ECO:0000256" key="10">
    <source>
        <dbReference type="ARBA" id="ARBA00022726"/>
    </source>
</evidence>
<dbReference type="EC" id="2.4.2.7" evidence="6 11"/>
<dbReference type="NCBIfam" id="NF002636">
    <property type="entry name" value="PRK02304.1-5"/>
    <property type="match status" value="1"/>
</dbReference>
<feature type="domain" description="Phosphoribosyltransferase" evidence="12">
    <location>
        <begin position="38"/>
        <end position="145"/>
    </location>
</feature>
<keyword evidence="8 11" id="KW-0328">Glycosyltransferase</keyword>
<evidence type="ECO:0000256" key="9">
    <source>
        <dbReference type="ARBA" id="ARBA00022679"/>
    </source>
</evidence>
<comment type="function">
    <text evidence="2 11">Catalyzes a salvage reaction resulting in the formation of AMP, that is energically less costly than de novo synthesis.</text>
</comment>
<reference evidence="13 14" key="1">
    <citation type="submission" date="2016-10" db="EMBL/GenBank/DDBJ databases">
        <authorList>
            <person name="de Groot N.N."/>
        </authorList>
    </citation>
    <scope>NUCLEOTIDE SEQUENCE [LARGE SCALE GENOMIC DNA]</scope>
    <source>
        <strain evidence="13 14">DSM 21799</strain>
    </source>
</reference>
<dbReference type="UniPathway" id="UPA00588">
    <property type="reaction ID" value="UER00646"/>
</dbReference>
<evidence type="ECO:0000256" key="11">
    <source>
        <dbReference type="HAMAP-Rule" id="MF_00004"/>
    </source>
</evidence>
<protein>
    <recommendedName>
        <fullName evidence="6 11">Adenine phosphoribosyltransferase</fullName>
        <shortName evidence="11">APRT</shortName>
        <ecNumber evidence="6 11">2.4.2.7</ecNumber>
    </recommendedName>
</protein>
<evidence type="ECO:0000256" key="8">
    <source>
        <dbReference type="ARBA" id="ARBA00022676"/>
    </source>
</evidence>
<dbReference type="Gene3D" id="3.40.50.2020">
    <property type="match status" value="1"/>
</dbReference>
<evidence type="ECO:0000256" key="5">
    <source>
        <dbReference type="ARBA" id="ARBA00008391"/>
    </source>
</evidence>
<evidence type="ECO:0000259" key="12">
    <source>
        <dbReference type="Pfam" id="PF00156"/>
    </source>
</evidence>
<evidence type="ECO:0000313" key="14">
    <source>
        <dbReference type="Proteomes" id="UP000199183"/>
    </source>
</evidence>
<dbReference type="InterPro" id="IPR005764">
    <property type="entry name" value="Ade_phspho_trans"/>
</dbReference>
<evidence type="ECO:0000256" key="3">
    <source>
        <dbReference type="ARBA" id="ARBA00004496"/>
    </source>
</evidence>
<dbReference type="GO" id="GO:0006166">
    <property type="term" value="P:purine ribonucleoside salvage"/>
    <property type="evidence" value="ECO:0007669"/>
    <property type="project" value="UniProtKB-KW"/>
</dbReference>
<dbReference type="GO" id="GO:0044209">
    <property type="term" value="P:AMP salvage"/>
    <property type="evidence" value="ECO:0007669"/>
    <property type="project" value="UniProtKB-UniRule"/>
</dbReference>
<accession>A0A1H4PN37</accession>
<keyword evidence="14" id="KW-1185">Reference proteome</keyword>
<evidence type="ECO:0000256" key="7">
    <source>
        <dbReference type="ARBA" id="ARBA00022490"/>
    </source>
</evidence>
<dbReference type="FunFam" id="3.40.50.2020:FF:000021">
    <property type="entry name" value="Adenine phosphoribosyltransferase"/>
    <property type="match status" value="1"/>
</dbReference>
<name>A0A1H4PN37_9MICO</name>
<dbReference type="NCBIfam" id="NF002634">
    <property type="entry name" value="PRK02304.1-3"/>
    <property type="match status" value="1"/>
</dbReference>
<evidence type="ECO:0000256" key="1">
    <source>
        <dbReference type="ARBA" id="ARBA00000868"/>
    </source>
</evidence>
<gene>
    <name evidence="11" type="primary">apt</name>
    <name evidence="13" type="ORF">SAMN04489806_2558</name>
</gene>
<dbReference type="Pfam" id="PF00156">
    <property type="entry name" value="Pribosyltran"/>
    <property type="match status" value="1"/>
</dbReference>
<dbReference type="GO" id="GO:0002055">
    <property type="term" value="F:adenine binding"/>
    <property type="evidence" value="ECO:0007669"/>
    <property type="project" value="TreeGrafter"/>
</dbReference>
<dbReference type="AlphaFoldDB" id="A0A1H4PN37"/>
<dbReference type="GO" id="GO:0006168">
    <property type="term" value="P:adenine salvage"/>
    <property type="evidence" value="ECO:0007669"/>
    <property type="project" value="InterPro"/>
</dbReference>
<sequence length="169" mass="17608">MLEQSETIPDFPKPGIVFRDLTPAFADPETFRAVIDDLSAAFAGTFDAVAGVEARGFLLASALAYSTSTHLVAVRKAGKLPGEVLSEEYALEYGTATLQLKPSSLRAGARVLIVDDVLATGGSCRATARLIERAGGTVAGIGLVLELTGLGGRQALSHYPLHVLVSEPA</sequence>
<evidence type="ECO:0000256" key="4">
    <source>
        <dbReference type="ARBA" id="ARBA00004659"/>
    </source>
</evidence>
<dbReference type="CDD" id="cd06223">
    <property type="entry name" value="PRTases_typeI"/>
    <property type="match status" value="1"/>
</dbReference>
<comment type="subunit">
    <text evidence="11">Homodimer.</text>
</comment>
<comment type="subcellular location">
    <subcellularLocation>
        <location evidence="3 11">Cytoplasm</location>
    </subcellularLocation>
</comment>